<feature type="compositionally biased region" description="Low complexity" evidence="2">
    <location>
        <begin position="49"/>
        <end position="61"/>
    </location>
</feature>
<gene>
    <name evidence="3" type="ORF">CCY01nite_20760</name>
</gene>
<feature type="compositionally biased region" description="Polar residues" evidence="2">
    <location>
        <begin position="1"/>
        <end position="12"/>
    </location>
</feature>
<keyword evidence="1" id="KW-0175">Coiled coil</keyword>
<feature type="region of interest" description="Disordered" evidence="2">
    <location>
        <begin position="245"/>
        <end position="274"/>
    </location>
</feature>
<organism evidence="3 4">
    <name type="scientific">Chitinophaga cymbidii</name>
    <dbReference type="NCBI Taxonomy" id="1096750"/>
    <lineage>
        <taxon>Bacteria</taxon>
        <taxon>Pseudomonadati</taxon>
        <taxon>Bacteroidota</taxon>
        <taxon>Chitinophagia</taxon>
        <taxon>Chitinophagales</taxon>
        <taxon>Chitinophagaceae</taxon>
        <taxon>Chitinophaga</taxon>
    </lineage>
</organism>
<evidence type="ECO:0000256" key="1">
    <source>
        <dbReference type="SAM" id="Coils"/>
    </source>
</evidence>
<dbReference type="EMBL" id="BKAU01000001">
    <property type="protein sequence ID" value="GEP95816.1"/>
    <property type="molecule type" value="Genomic_DNA"/>
</dbReference>
<dbReference type="Proteomes" id="UP000321436">
    <property type="component" value="Unassembled WGS sequence"/>
</dbReference>
<dbReference type="AlphaFoldDB" id="A0A512RJD3"/>
<evidence type="ECO:0000313" key="3">
    <source>
        <dbReference type="EMBL" id="GEP95816.1"/>
    </source>
</evidence>
<protein>
    <submittedName>
        <fullName evidence="3">Uncharacterized protein</fullName>
    </submittedName>
</protein>
<comment type="caution">
    <text evidence="3">The sequence shown here is derived from an EMBL/GenBank/DDBJ whole genome shotgun (WGS) entry which is preliminary data.</text>
</comment>
<dbReference type="RefSeq" id="WP_146860422.1">
    <property type="nucleotide sequence ID" value="NZ_BKAU01000001.1"/>
</dbReference>
<name>A0A512RJD3_9BACT</name>
<feature type="coiled-coil region" evidence="1">
    <location>
        <begin position="511"/>
        <end position="627"/>
    </location>
</feature>
<feature type="compositionally biased region" description="Pro residues" evidence="2">
    <location>
        <begin position="36"/>
        <end position="48"/>
    </location>
</feature>
<feature type="compositionally biased region" description="Polar residues" evidence="2">
    <location>
        <begin position="62"/>
        <end position="73"/>
    </location>
</feature>
<evidence type="ECO:0000313" key="4">
    <source>
        <dbReference type="Proteomes" id="UP000321436"/>
    </source>
</evidence>
<reference evidence="3 4" key="1">
    <citation type="submission" date="2019-07" db="EMBL/GenBank/DDBJ databases">
        <title>Whole genome shotgun sequence of Chitinophaga cymbidii NBRC 109752.</title>
        <authorList>
            <person name="Hosoyama A."/>
            <person name="Uohara A."/>
            <person name="Ohji S."/>
            <person name="Ichikawa N."/>
        </authorList>
    </citation>
    <scope>NUCLEOTIDE SEQUENCE [LARGE SCALE GENOMIC DNA]</scope>
    <source>
        <strain evidence="3 4">NBRC 109752</strain>
    </source>
</reference>
<dbReference type="OrthoDB" id="5620138at2"/>
<evidence type="ECO:0000256" key="2">
    <source>
        <dbReference type="SAM" id="MobiDB-lite"/>
    </source>
</evidence>
<feature type="compositionally biased region" description="Basic and acidic residues" evidence="2">
    <location>
        <begin position="254"/>
        <end position="274"/>
    </location>
</feature>
<accession>A0A512RJD3</accession>
<feature type="region of interest" description="Disordered" evidence="2">
    <location>
        <begin position="1"/>
        <end position="73"/>
    </location>
</feature>
<sequence length="664" mass="74323">MTTPVRENTAPTHRNAPAPPFFLPQENSRDQFFAPAPVPAPASAPALPPTSSTPSTSTSTPIIQRQPATTTSPDEWTIFAEEFNTHFRSILHVFNERGWPPDSHTAPGSQSGDSLDEAQLQALFTDNQRRLLMDFFSTGQIPDRLFNGDEVNHTTAQQRLLMAALILSTGTYRPGSFEQRVHARMCFHWVHIVHHYAGVTPASLGRGIMGSFDHAGNIVLPAGRAEGTFMGDRVFADDLPVDESGGIGPIPADTGHEDAAESEESRRAVDPTEGRRVHRRHAFPFARFGELQPGDWLWYYNANSSGGGSHSVIFSRWAAPADAVNGVHYHRAILFSQPNPGRGGREHTANLGEQYYNAGGIQIYPITYVTRVSATAHPASTVDELLPSGNARAEGRLSAANERFLARASRRFGRSVSRELLIEHLREENNDAIAAVSHRLTDGQRTLLQDANATTSLETLVRLTQRLRALRHNTEIYENNIEATYEGRLNERYATALEAHELETARITGEIAEADRDLATAATEIERLNEVLRDRDLAPQLRDMRREIARLRRQLGRMRRRDPERATVRETLNDLREALRLLERESRSRSREISGLHSGVSVLERQRRRLRRLRERLEGELGDSEASLPYGLVHPGNLGRQDSSRMTGRIEDIFTIRQMEQFAP</sequence>
<keyword evidence="4" id="KW-1185">Reference proteome</keyword>
<proteinExistence type="predicted"/>